<proteinExistence type="predicted"/>
<reference evidence="1 2" key="1">
    <citation type="submission" date="2015-09" db="EMBL/GenBank/DDBJ databases">
        <authorList>
            <consortium name="Swine Surveillance"/>
        </authorList>
    </citation>
    <scope>NUCLEOTIDE SEQUENCE [LARGE SCALE GENOMIC DNA]</scope>
    <source>
        <strain evidence="1 2">CECT 7648</strain>
    </source>
</reference>
<gene>
    <name evidence="1" type="ORF">TRN7648_00192</name>
</gene>
<organism evidence="1 2">
    <name type="scientific">Tropicibacter naphthalenivorans</name>
    <dbReference type="NCBI Taxonomy" id="441103"/>
    <lineage>
        <taxon>Bacteria</taxon>
        <taxon>Pseudomonadati</taxon>
        <taxon>Pseudomonadota</taxon>
        <taxon>Alphaproteobacteria</taxon>
        <taxon>Rhodobacterales</taxon>
        <taxon>Roseobacteraceae</taxon>
        <taxon>Tropicibacter</taxon>
    </lineage>
</organism>
<evidence type="ECO:0000313" key="1">
    <source>
        <dbReference type="EMBL" id="CUH74999.1"/>
    </source>
</evidence>
<accession>A0A0P1G008</accession>
<evidence type="ECO:0000313" key="2">
    <source>
        <dbReference type="Proteomes" id="UP000054935"/>
    </source>
</evidence>
<sequence>MVTLLLLTGLFPVWFCFVAGVLGDVALAIWFSGKTD</sequence>
<dbReference type="STRING" id="441103.TRN7648_00192"/>
<dbReference type="Proteomes" id="UP000054935">
    <property type="component" value="Unassembled WGS sequence"/>
</dbReference>
<name>A0A0P1G008_9RHOB</name>
<protein>
    <submittedName>
        <fullName evidence="1">Uncharacterized protein</fullName>
    </submittedName>
</protein>
<dbReference type="EMBL" id="CYSE01000001">
    <property type="protein sequence ID" value="CUH74999.1"/>
    <property type="molecule type" value="Genomic_DNA"/>
</dbReference>
<keyword evidence="2" id="KW-1185">Reference proteome</keyword>
<dbReference type="AlphaFoldDB" id="A0A0P1G008"/>